<proteinExistence type="predicted"/>
<feature type="compositionally biased region" description="Polar residues" evidence="1">
    <location>
        <begin position="11"/>
        <end position="23"/>
    </location>
</feature>
<evidence type="ECO:0000256" key="1">
    <source>
        <dbReference type="SAM" id="MobiDB-lite"/>
    </source>
</evidence>
<sequence>MDSAKNKKRAASSTSGTPAQTPNKSKKPRRVYSSAGKRAKLEYDRRRQRTRINIGPAFEEWKMLRKSLRMKTHPQLASFLLKSYEKHASSKGPLTSTPRGPSTAVFAGPCRPSSVTAGESDRDDFQIAGVEPLKADQEVELLEESIKSMELKVDYLDEERANSLENSLLEFEGEGALDPYDSDYVPPISIRCVSQDEVDQLPSIGLDEAVFDIADCVEADLEENLEAPSAASIPVFPIHDQVLVESDLINQQACIAYSKSLLQMANFLQLPLSKCHYSDHSTGTYCDGHPPFHVKSRPRGTALIIEWFCPRGHKLWSWNSQPKLKYGMQGGDFMLSTNILLSGNNFSKIALLFRFMNIRMVTSKTFYSVQGTYCLKSIQQFWEEKRNAIIKKLQSKDRVVALADGRMDSPGHSAMCCTYTTMDLDTMDIISVVNVDKRWVGYKSGVMEKAAFIQTFDSLTKEVNIKEIVTDAHVQIAALMHPERGRYKDQAITHSLDVWHAAKNLTKKLHAVGMISGQKLILGWIKDIVNHFWYACQHTSTREEFMDVWKGVLHHVTGEHEWGFGRCFHAPLAENPDKELIPHGSAAHVALSRIVLNQRWLKDIEKLLTFRTTAELESFQNHILMYAGKRFAFSFGVYEARTLLAALDYNHHNHRPVHVNIKGQVSHKRVYNKKSQRYSVHTVKETKDYGYIPELQTRILEKRLSSAGGLPKRRSIQADDPRALGPLSGISPPPTAELVQTQQRRGQDLCDT</sequence>
<dbReference type="EMBL" id="HAEA01014150">
    <property type="protein sequence ID" value="SBQ42630.1"/>
    <property type="molecule type" value="Transcribed_RNA"/>
</dbReference>
<evidence type="ECO:0000313" key="2">
    <source>
        <dbReference type="EMBL" id="SBP68825.1"/>
    </source>
</evidence>
<feature type="compositionally biased region" description="Basic residues" evidence="1">
    <location>
        <begin position="1"/>
        <end position="10"/>
    </location>
</feature>
<gene>
    <name evidence="2" type="primary">SI:DKEYP-30E7.2</name>
</gene>
<organism evidence="2">
    <name type="scientific">Nothobranchius kadleci</name>
    <name type="common">African annual killifish</name>
    <dbReference type="NCBI Taxonomy" id="1051664"/>
    <lineage>
        <taxon>Eukaryota</taxon>
        <taxon>Metazoa</taxon>
        <taxon>Chordata</taxon>
        <taxon>Craniata</taxon>
        <taxon>Vertebrata</taxon>
        <taxon>Euteleostomi</taxon>
        <taxon>Actinopterygii</taxon>
        <taxon>Neopterygii</taxon>
        <taxon>Teleostei</taxon>
        <taxon>Neoteleostei</taxon>
        <taxon>Acanthomorphata</taxon>
        <taxon>Ovalentaria</taxon>
        <taxon>Atherinomorphae</taxon>
        <taxon>Cyprinodontiformes</taxon>
        <taxon>Nothobranchiidae</taxon>
        <taxon>Nothobranchius</taxon>
    </lineage>
</organism>
<feature type="region of interest" description="Disordered" evidence="1">
    <location>
        <begin position="710"/>
        <end position="752"/>
    </location>
</feature>
<feature type="region of interest" description="Disordered" evidence="1">
    <location>
        <begin position="1"/>
        <end position="48"/>
    </location>
</feature>
<accession>A0A1A8BQM6</accession>
<dbReference type="PANTHER" id="PTHR31751:SF7">
    <property type="entry name" value="THAP-TYPE DOMAIN-CONTAINING PROTEIN"/>
    <property type="match status" value="1"/>
</dbReference>
<feature type="region of interest" description="Disordered" evidence="1">
    <location>
        <begin position="89"/>
        <end position="122"/>
    </location>
</feature>
<reference evidence="2" key="2">
    <citation type="submission" date="2016-06" db="EMBL/GenBank/DDBJ databases">
        <title>The genome of a short-lived fish provides insights into sex chromosome evolution and the genetic control of aging.</title>
        <authorList>
            <person name="Reichwald K."/>
            <person name="Felder M."/>
            <person name="Petzold A."/>
            <person name="Koch P."/>
            <person name="Groth M."/>
            <person name="Platzer M."/>
        </authorList>
    </citation>
    <scope>NUCLEOTIDE SEQUENCE</scope>
    <source>
        <tissue evidence="2">Brain</tissue>
    </source>
</reference>
<dbReference type="AlphaFoldDB" id="A0A1A8BQM6"/>
<name>A0A1A8BQM6_NOTKA</name>
<reference evidence="2" key="1">
    <citation type="submission" date="2016-05" db="EMBL/GenBank/DDBJ databases">
        <authorList>
            <person name="Lavstsen T."/>
            <person name="Jespersen J.S."/>
        </authorList>
    </citation>
    <scope>NUCLEOTIDE SEQUENCE</scope>
    <source>
        <tissue evidence="2">Brain</tissue>
    </source>
</reference>
<dbReference type="EMBL" id="HADZ01004884">
    <property type="protein sequence ID" value="SBP68825.1"/>
    <property type="molecule type" value="Transcribed_RNA"/>
</dbReference>
<protein>
    <submittedName>
        <fullName evidence="2">Si:dkeyp-30e7.2</fullName>
    </submittedName>
</protein>
<dbReference type="PANTHER" id="PTHR31751">
    <property type="entry name" value="SI:CH211-108C17.2-RELATED-RELATED"/>
    <property type="match status" value="1"/>
</dbReference>